<dbReference type="Gene3D" id="2.60.120.920">
    <property type="match status" value="1"/>
</dbReference>
<evidence type="ECO:0000313" key="1">
    <source>
        <dbReference type="EMBL" id="NXX85963.1"/>
    </source>
</evidence>
<dbReference type="InterPro" id="IPR027417">
    <property type="entry name" value="P-loop_NTPase"/>
</dbReference>
<feature type="non-terminal residue" evidence="1">
    <location>
        <position position="174"/>
    </location>
</feature>
<gene>
    <name evidence="1" type="primary">Hnrnpul1</name>
    <name evidence="1" type="ORF">UROIND_R05720</name>
</gene>
<dbReference type="Gene3D" id="3.40.50.300">
    <property type="entry name" value="P-loop containing nucleotide triphosphate hydrolases"/>
    <property type="match status" value="1"/>
</dbReference>
<dbReference type="InterPro" id="IPR043136">
    <property type="entry name" value="B30.2/SPRY_sf"/>
</dbReference>
<dbReference type="SUPFAM" id="SSF52540">
    <property type="entry name" value="P-loop containing nucleoside triphosphate hydrolases"/>
    <property type="match status" value="1"/>
</dbReference>
<dbReference type="EMBL" id="WBNH01011707">
    <property type="protein sequence ID" value="NXX85963.1"/>
    <property type="molecule type" value="Genomic_DNA"/>
</dbReference>
<comment type="caution">
    <text evidence="1">The sequence shown here is derived from an EMBL/GenBank/DDBJ whole genome shotgun (WGS) entry which is preliminary data.</text>
</comment>
<dbReference type="PANTHER" id="PTHR12381:SF41">
    <property type="entry name" value="HETEROGENEOUS NUCLEAR RIBONUCLEOPROTEIN U-LIKE PROTEIN 1"/>
    <property type="match status" value="1"/>
</dbReference>
<feature type="non-terminal residue" evidence="1">
    <location>
        <position position="1"/>
    </location>
</feature>
<dbReference type="PANTHER" id="PTHR12381">
    <property type="entry name" value="HETEROGENEOUS NUCLEAR RIBONUCLEOPROTEIN U FAMILY MEMBER"/>
    <property type="match status" value="1"/>
</dbReference>
<sequence>DFECGEEVELSFCKNGQWQGAAFHVRRELLQGRALFPHVLLKNCSVEFNFGQRPQPFCPRPPGYSFLQQLPLAQRVRATTGPRCKAECELLMMVGLPAAGKTTWALKHAAANPSKKYNILGTNAIMDKMRVMGLRRQRNYAGRWDVLIQQATQCLNRLIQIAARKRRNYILDQV</sequence>
<dbReference type="Proteomes" id="UP000654395">
    <property type="component" value="Unassembled WGS sequence"/>
</dbReference>
<dbReference type="GO" id="GO:0000380">
    <property type="term" value="P:alternative mRNA splicing, via spliceosome"/>
    <property type="evidence" value="ECO:0007669"/>
    <property type="project" value="TreeGrafter"/>
</dbReference>
<keyword evidence="2" id="KW-1185">Reference proteome</keyword>
<dbReference type="SUPFAM" id="SSF49899">
    <property type="entry name" value="Concanavalin A-like lectins/glucanases"/>
    <property type="match status" value="1"/>
</dbReference>
<dbReference type="InterPro" id="IPR013320">
    <property type="entry name" value="ConA-like_dom_sf"/>
</dbReference>
<protein>
    <submittedName>
        <fullName evidence="1">HNRL1 protein</fullName>
    </submittedName>
</protein>
<dbReference type="GO" id="GO:0005634">
    <property type="term" value="C:nucleus"/>
    <property type="evidence" value="ECO:0007669"/>
    <property type="project" value="TreeGrafter"/>
</dbReference>
<name>A0A852L4U8_UROIN</name>
<dbReference type="OrthoDB" id="445357at2759"/>
<accession>A0A852L4U8</accession>
<dbReference type="AlphaFoldDB" id="A0A852L4U8"/>
<reference evidence="1" key="1">
    <citation type="submission" date="2020-02" db="EMBL/GenBank/DDBJ databases">
        <title>Bird 10,000 Genomes (B10K) Project - Family phase.</title>
        <authorList>
            <person name="Zhang G."/>
        </authorList>
    </citation>
    <scope>NUCLEOTIDE SEQUENCE</scope>
    <source>
        <strain evidence="1">B10K-DU-030-59</strain>
    </source>
</reference>
<evidence type="ECO:0000313" key="2">
    <source>
        <dbReference type="Proteomes" id="UP000654395"/>
    </source>
</evidence>
<proteinExistence type="predicted"/>
<dbReference type="GO" id="GO:0003723">
    <property type="term" value="F:RNA binding"/>
    <property type="evidence" value="ECO:0007669"/>
    <property type="project" value="TreeGrafter"/>
</dbReference>
<dbReference type="Pfam" id="PF13671">
    <property type="entry name" value="AAA_33"/>
    <property type="match status" value="1"/>
</dbReference>
<organism evidence="1 2">
    <name type="scientific">Urocolius indicus</name>
    <name type="common">Red-faced mousebird</name>
    <name type="synonym">Colius indicus</name>
    <dbReference type="NCBI Taxonomy" id="458196"/>
    <lineage>
        <taxon>Eukaryota</taxon>
        <taxon>Metazoa</taxon>
        <taxon>Chordata</taxon>
        <taxon>Craniata</taxon>
        <taxon>Vertebrata</taxon>
        <taxon>Euteleostomi</taxon>
        <taxon>Archelosauria</taxon>
        <taxon>Archosauria</taxon>
        <taxon>Dinosauria</taxon>
        <taxon>Saurischia</taxon>
        <taxon>Theropoda</taxon>
        <taxon>Coelurosauria</taxon>
        <taxon>Aves</taxon>
        <taxon>Neognathae</taxon>
        <taxon>Neoaves</taxon>
        <taxon>Telluraves</taxon>
        <taxon>Coraciimorphae</taxon>
        <taxon>Coliiformes</taxon>
        <taxon>Coliidae</taxon>
        <taxon>Urocolius</taxon>
    </lineage>
</organism>